<keyword evidence="1" id="KW-1133">Transmembrane helix</keyword>
<feature type="transmembrane region" description="Helical" evidence="1">
    <location>
        <begin position="74"/>
        <end position="95"/>
    </location>
</feature>
<keyword evidence="1" id="KW-0472">Membrane</keyword>
<name>A0A3E1QBX4_9FLAO</name>
<reference evidence="3 4" key="1">
    <citation type="journal article" date="2007" name="Int. J. Syst. Evol. Microbiol.">
        <title>Marixanthomonas ophiurae gen. nov., sp. nov., a marine bacterium of the family Flavobacteriaceae isolated from a deep-sea brittle star.</title>
        <authorList>
            <person name="Romanenko L.A."/>
            <person name="Uchino M."/>
            <person name="Frolova G.M."/>
            <person name="Mikhailov V.V."/>
        </authorList>
    </citation>
    <scope>NUCLEOTIDE SEQUENCE [LARGE SCALE GENOMIC DNA]</scope>
    <source>
        <strain evidence="3 4">KMM 3046</strain>
    </source>
</reference>
<feature type="transmembrane region" description="Helical" evidence="1">
    <location>
        <begin position="51"/>
        <end position="67"/>
    </location>
</feature>
<dbReference type="NCBIfam" id="NF037970">
    <property type="entry name" value="vanZ_1"/>
    <property type="match status" value="1"/>
</dbReference>
<evidence type="ECO:0000256" key="1">
    <source>
        <dbReference type="SAM" id="Phobius"/>
    </source>
</evidence>
<feature type="domain" description="VanZ-like" evidence="2">
    <location>
        <begin position="45"/>
        <end position="125"/>
    </location>
</feature>
<keyword evidence="1" id="KW-0812">Transmembrane</keyword>
<dbReference type="Pfam" id="PF04892">
    <property type="entry name" value="VanZ"/>
    <property type="match status" value="1"/>
</dbReference>
<proteinExistence type="predicted"/>
<gene>
    <name evidence="3" type="ORF">DZ858_05970</name>
</gene>
<dbReference type="OrthoDB" id="5472246at2"/>
<dbReference type="PANTHER" id="PTHR28008">
    <property type="entry name" value="DOMAIN PROTEIN, PUTATIVE (AFU_ORTHOLOGUE AFUA_3G10980)-RELATED"/>
    <property type="match status" value="1"/>
</dbReference>
<sequence>MQQLIKRLSEPKVLGILAITYTTFITIMLLVPSQGLLPQQDGIPYDKAAHVIINCILIVFWLLFFYIKENKMMAVITIYAVFGFCLLYGIIIEALQYMFTTYRQADMLDVVANAIGLLIGVGLFRKVKDKIYN</sequence>
<protein>
    <recommendedName>
        <fullName evidence="2">VanZ-like domain-containing protein</fullName>
    </recommendedName>
</protein>
<keyword evidence="4" id="KW-1185">Reference proteome</keyword>
<dbReference type="RefSeq" id="WP_117158665.1">
    <property type="nucleotide sequence ID" value="NZ_QVID01000001.1"/>
</dbReference>
<dbReference type="EMBL" id="QVID01000001">
    <property type="protein sequence ID" value="RFN59604.1"/>
    <property type="molecule type" value="Genomic_DNA"/>
</dbReference>
<feature type="transmembrane region" description="Helical" evidence="1">
    <location>
        <begin position="107"/>
        <end position="124"/>
    </location>
</feature>
<dbReference type="PANTHER" id="PTHR28008:SF1">
    <property type="entry name" value="DOMAIN PROTEIN, PUTATIVE (AFU_ORTHOLOGUE AFUA_3G10980)-RELATED"/>
    <property type="match status" value="1"/>
</dbReference>
<dbReference type="Proteomes" id="UP000261082">
    <property type="component" value="Unassembled WGS sequence"/>
</dbReference>
<organism evidence="3 4">
    <name type="scientific">Marixanthomonas ophiurae</name>
    <dbReference type="NCBI Taxonomy" id="387659"/>
    <lineage>
        <taxon>Bacteria</taxon>
        <taxon>Pseudomonadati</taxon>
        <taxon>Bacteroidota</taxon>
        <taxon>Flavobacteriia</taxon>
        <taxon>Flavobacteriales</taxon>
        <taxon>Flavobacteriaceae</taxon>
        <taxon>Marixanthomonas</taxon>
    </lineage>
</organism>
<evidence type="ECO:0000259" key="2">
    <source>
        <dbReference type="Pfam" id="PF04892"/>
    </source>
</evidence>
<comment type="caution">
    <text evidence="3">The sequence shown here is derived from an EMBL/GenBank/DDBJ whole genome shotgun (WGS) entry which is preliminary data.</text>
</comment>
<evidence type="ECO:0000313" key="3">
    <source>
        <dbReference type="EMBL" id="RFN59604.1"/>
    </source>
</evidence>
<accession>A0A3E1QBX4</accession>
<dbReference type="InterPro" id="IPR006976">
    <property type="entry name" value="VanZ-like"/>
</dbReference>
<dbReference type="AlphaFoldDB" id="A0A3E1QBX4"/>
<evidence type="ECO:0000313" key="4">
    <source>
        <dbReference type="Proteomes" id="UP000261082"/>
    </source>
</evidence>
<feature type="transmembrane region" description="Helical" evidence="1">
    <location>
        <begin position="12"/>
        <end position="31"/>
    </location>
</feature>